<gene>
    <name evidence="5" type="ORF">BCR44DRAFT_60934</name>
</gene>
<dbReference type="GO" id="GO:0032798">
    <property type="term" value="C:Swi5-Sfr1 complex"/>
    <property type="evidence" value="ECO:0007669"/>
    <property type="project" value="TreeGrafter"/>
</dbReference>
<dbReference type="Gene3D" id="1.20.5.170">
    <property type="match status" value="1"/>
</dbReference>
<evidence type="ECO:0000256" key="3">
    <source>
        <dbReference type="ARBA" id="ARBA00023204"/>
    </source>
</evidence>
<comment type="caution">
    <text evidence="5">The sequence shown here is derived from an EMBL/GenBank/DDBJ whole genome shotgun (WGS) entry which is preliminary data.</text>
</comment>
<dbReference type="OrthoDB" id="5586436at2759"/>
<evidence type="ECO:0000313" key="6">
    <source>
        <dbReference type="Proteomes" id="UP000193411"/>
    </source>
</evidence>
<evidence type="ECO:0008006" key="7">
    <source>
        <dbReference type="Google" id="ProtNLM"/>
    </source>
</evidence>
<dbReference type="InterPro" id="IPR010760">
    <property type="entry name" value="DNA-repair_Swi5"/>
</dbReference>
<keyword evidence="2" id="KW-0227">DNA damage</keyword>
<dbReference type="EMBL" id="MCFL01000007">
    <property type="protein sequence ID" value="ORZ38890.1"/>
    <property type="molecule type" value="Genomic_DNA"/>
</dbReference>
<comment type="similarity">
    <text evidence="1">Belongs to the SWI5/SAE3 family.</text>
</comment>
<dbReference type="PANTHER" id="PTHR28529">
    <property type="entry name" value="DNA REPAIR PROTEIN SWI5 HOMOLOG"/>
    <property type="match status" value="1"/>
</dbReference>
<feature type="region of interest" description="Disordered" evidence="4">
    <location>
        <begin position="100"/>
        <end position="143"/>
    </location>
</feature>
<feature type="compositionally biased region" description="Polar residues" evidence="4">
    <location>
        <begin position="46"/>
        <end position="55"/>
    </location>
</feature>
<keyword evidence="3" id="KW-0234">DNA repair</keyword>
<feature type="region of interest" description="Disordered" evidence="4">
    <location>
        <begin position="46"/>
        <end position="80"/>
    </location>
</feature>
<dbReference type="AlphaFoldDB" id="A0A1Y2HWB3"/>
<dbReference type="PANTHER" id="PTHR28529:SF2">
    <property type="entry name" value="DNA REPAIR PROTEIN SWI5 HOMOLOG"/>
    <property type="match status" value="1"/>
</dbReference>
<name>A0A1Y2HWB3_9FUNG</name>
<feature type="compositionally biased region" description="Polar residues" evidence="4">
    <location>
        <begin position="71"/>
        <end position="80"/>
    </location>
</feature>
<dbReference type="Pfam" id="PF07061">
    <property type="entry name" value="Swi5"/>
    <property type="match status" value="1"/>
</dbReference>
<evidence type="ECO:0000256" key="2">
    <source>
        <dbReference type="ARBA" id="ARBA00022763"/>
    </source>
</evidence>
<keyword evidence="6" id="KW-1185">Reference proteome</keyword>
<accession>A0A1Y2HWB3</accession>
<protein>
    <recommendedName>
        <fullName evidence="7">Swi5-domain-containing protein</fullName>
    </recommendedName>
</protein>
<dbReference type="Proteomes" id="UP000193411">
    <property type="component" value="Unassembled WGS sequence"/>
</dbReference>
<reference evidence="5 6" key="1">
    <citation type="submission" date="2016-07" db="EMBL/GenBank/DDBJ databases">
        <title>Pervasive Adenine N6-methylation of Active Genes in Fungi.</title>
        <authorList>
            <consortium name="DOE Joint Genome Institute"/>
            <person name="Mondo S.J."/>
            <person name="Dannebaum R.O."/>
            <person name="Kuo R.C."/>
            <person name="Labutti K."/>
            <person name="Haridas S."/>
            <person name="Kuo A."/>
            <person name="Salamov A."/>
            <person name="Ahrendt S.R."/>
            <person name="Lipzen A."/>
            <person name="Sullivan W."/>
            <person name="Andreopoulos W.B."/>
            <person name="Clum A."/>
            <person name="Lindquist E."/>
            <person name="Daum C."/>
            <person name="Ramamoorthy G.K."/>
            <person name="Gryganskyi A."/>
            <person name="Culley D."/>
            <person name="Magnuson J.K."/>
            <person name="James T.Y."/>
            <person name="O'Malley M.A."/>
            <person name="Stajich J.E."/>
            <person name="Spatafora J.W."/>
            <person name="Visel A."/>
            <person name="Grigoriev I.V."/>
        </authorList>
    </citation>
    <scope>NUCLEOTIDE SEQUENCE [LARGE SCALE GENOMIC DNA]</scope>
    <source>
        <strain evidence="5 6">PL171</strain>
    </source>
</reference>
<proteinExistence type="inferred from homology"/>
<evidence type="ECO:0000313" key="5">
    <source>
        <dbReference type="EMBL" id="ORZ38890.1"/>
    </source>
</evidence>
<dbReference type="GO" id="GO:0000724">
    <property type="term" value="P:double-strand break repair via homologous recombination"/>
    <property type="evidence" value="ECO:0007669"/>
    <property type="project" value="TreeGrafter"/>
</dbReference>
<dbReference type="GO" id="GO:0034974">
    <property type="term" value="C:Swi5-Swi2 complex"/>
    <property type="evidence" value="ECO:0007669"/>
    <property type="project" value="TreeGrafter"/>
</dbReference>
<evidence type="ECO:0000256" key="1">
    <source>
        <dbReference type="ARBA" id="ARBA00008060"/>
    </source>
</evidence>
<dbReference type="STRING" id="765915.A0A1Y2HWB3"/>
<feature type="compositionally biased region" description="Basic and acidic residues" evidence="4">
    <location>
        <begin position="1"/>
        <end position="14"/>
    </location>
</feature>
<evidence type="ECO:0000256" key="4">
    <source>
        <dbReference type="SAM" id="MobiDB-lite"/>
    </source>
</evidence>
<sequence>MKDHTQHWKQHGEQDPMPMPMPVPHVPPVPTCLSPTGLMTLSQSTTVSEAHSLQSAPFPAPPPQLSAILPCQSSNDPVSQLPTLSALSQTLEVPEVIAATTNQPPDSAPGPDTPVQSPSISALAVRPPSQDPDPIPNPTTTDNTPTLVIPYPLAIHIAILSTLCPTLSHPSTALSTTVTLSPDMTISSPPAQAPLPATAPAQASSLGFVPSVLASLQHLTLPSTHPNALLAVDTCSATWDLDKLVHDPDVGVLASCVDLASLCVLEPVKSQHDHPSQQQGAVGWHVVPESVGDYWAYLMKSTLDPGLMAQLTSYFGEYLDRRGKLASAQFKHTELMAALGPDTTEQQAKAALKDHIHNLHVYNEYQDLAQCIMGQLADMDGVTVKQVYEELGIDLDEPKPRKKTA</sequence>
<organism evidence="5 6">
    <name type="scientific">Catenaria anguillulae PL171</name>
    <dbReference type="NCBI Taxonomy" id="765915"/>
    <lineage>
        <taxon>Eukaryota</taxon>
        <taxon>Fungi</taxon>
        <taxon>Fungi incertae sedis</taxon>
        <taxon>Blastocladiomycota</taxon>
        <taxon>Blastocladiomycetes</taxon>
        <taxon>Blastocladiales</taxon>
        <taxon>Catenariaceae</taxon>
        <taxon>Catenaria</taxon>
    </lineage>
</organism>
<feature type="region of interest" description="Disordered" evidence="4">
    <location>
        <begin position="1"/>
        <end position="21"/>
    </location>
</feature>